<dbReference type="RefSeq" id="WP_200104987.1">
    <property type="nucleotide sequence ID" value="NZ_JAEHFV010000001.1"/>
</dbReference>
<protein>
    <submittedName>
        <fullName evidence="2">Phage holin family protein</fullName>
    </submittedName>
</protein>
<evidence type="ECO:0000313" key="3">
    <source>
        <dbReference type="Proteomes" id="UP000609172"/>
    </source>
</evidence>
<feature type="transmembrane region" description="Helical" evidence="1">
    <location>
        <begin position="45"/>
        <end position="66"/>
    </location>
</feature>
<name>A0A934UIQ3_9FLAO</name>
<feature type="transmembrane region" description="Helical" evidence="1">
    <location>
        <begin position="72"/>
        <end position="92"/>
    </location>
</feature>
<keyword evidence="1" id="KW-0472">Membrane</keyword>
<keyword evidence="1" id="KW-1133">Transmembrane helix</keyword>
<keyword evidence="1" id="KW-0812">Transmembrane</keyword>
<organism evidence="2 3">
    <name type="scientific">Flavobacterium agrisoli</name>
    <dbReference type="NCBI Taxonomy" id="2793066"/>
    <lineage>
        <taxon>Bacteria</taxon>
        <taxon>Pseudomonadati</taxon>
        <taxon>Bacteroidota</taxon>
        <taxon>Flavobacteriia</taxon>
        <taxon>Flavobacteriales</taxon>
        <taxon>Flavobacteriaceae</taxon>
        <taxon>Flavobacterium</taxon>
    </lineage>
</organism>
<reference evidence="2" key="1">
    <citation type="submission" date="2020-12" db="EMBL/GenBank/DDBJ databases">
        <title>Bacterial novel species Flavobacterium sp. SE-1-e isolated from soil.</title>
        <authorList>
            <person name="Jung H.-Y."/>
        </authorList>
    </citation>
    <scope>NUCLEOTIDE SEQUENCE</scope>
    <source>
        <strain evidence="2">SE-1-e</strain>
    </source>
</reference>
<dbReference type="Proteomes" id="UP000609172">
    <property type="component" value="Unassembled WGS sequence"/>
</dbReference>
<evidence type="ECO:0000313" key="2">
    <source>
        <dbReference type="EMBL" id="MBK0369077.1"/>
    </source>
</evidence>
<proteinExistence type="predicted"/>
<dbReference type="EMBL" id="JAEHFV010000001">
    <property type="protein sequence ID" value="MBK0369077.1"/>
    <property type="molecule type" value="Genomic_DNA"/>
</dbReference>
<sequence length="119" mass="13396">METNTSRTEMLFDKAETYAKTSFEIIKLKTVSKTADALSTLTSHIAIGVLVVFFGFFLNIGLSLWIGEQLGASYYGFFIVGGFYFLITLLLAMNRRSWLRKPIGQLILSILLKEDEDNA</sequence>
<dbReference type="AlphaFoldDB" id="A0A934UIQ3"/>
<evidence type="ECO:0000256" key="1">
    <source>
        <dbReference type="SAM" id="Phobius"/>
    </source>
</evidence>
<keyword evidence="3" id="KW-1185">Reference proteome</keyword>
<gene>
    <name evidence="2" type="ORF">I5M07_04440</name>
</gene>
<accession>A0A934UIQ3</accession>
<comment type="caution">
    <text evidence="2">The sequence shown here is derived from an EMBL/GenBank/DDBJ whole genome shotgun (WGS) entry which is preliminary data.</text>
</comment>